<feature type="domain" description="SCP" evidence="2">
    <location>
        <begin position="114"/>
        <end position="219"/>
    </location>
</feature>
<evidence type="ECO:0000256" key="1">
    <source>
        <dbReference type="SAM" id="MobiDB-lite"/>
    </source>
</evidence>
<dbReference type="SUPFAM" id="SSF55797">
    <property type="entry name" value="PR-1-like"/>
    <property type="match status" value="1"/>
</dbReference>
<name>A0A317JQK7_9BACT</name>
<dbReference type="EMBL" id="PSRQ01000024">
    <property type="protein sequence ID" value="PWU23708.1"/>
    <property type="molecule type" value="Genomic_DNA"/>
</dbReference>
<reference evidence="3 4" key="1">
    <citation type="submission" date="2018-02" db="EMBL/GenBank/DDBJ databases">
        <title>Genomic Reconstructions from Amazon Rainforest and Pasture Soil Reveal Novel Insights into the Physiology of Candidate Phyla in Tropical Sites.</title>
        <authorList>
            <person name="Kroeger M.E."/>
            <person name="Delmont T."/>
            <person name="Eren A.M."/>
            <person name="Guo J."/>
            <person name="Meyer K.M."/>
            <person name="Khan K."/>
            <person name="Rodrigues J.L.M."/>
            <person name="Bohannan B.J.M."/>
            <person name="Tringe S."/>
            <person name="Borges C.D."/>
            <person name="Tiedje J."/>
            <person name="Tsai S.M."/>
            <person name="Nusslein K."/>
        </authorList>
    </citation>
    <scope>NUCLEOTIDE SEQUENCE [LARGE SCALE GENOMIC DNA]</scope>
    <source>
        <strain evidence="3">Amazon FNV 2010 28 9</strain>
    </source>
</reference>
<dbReference type="PANTHER" id="PTHR31157:SF1">
    <property type="entry name" value="SCP DOMAIN-CONTAINING PROTEIN"/>
    <property type="match status" value="1"/>
</dbReference>
<sequence>MKKRNSPHSIITTFLFSCIAFIDAGIIVASLAHPQILTDTSTLFSSFIPSFLPVQTDINTSPLPSPTLLPKKLKQPQSTPPDNTQWGVAKQIDGVTWTMKIGEDSRQATPREVLDALNTYRKQHNSPPLTWDDHLAAYAQTRANYLESIHSTDDHKGFEAYVQDENNVKALGFWELGENCAYGYQLLAVHWIEWVFSADPGHDKNQLDSSYSHAGVGINGKAISIIFGGWKIQ</sequence>
<gene>
    <name evidence="3" type="ORF">C5B42_02035</name>
</gene>
<comment type="caution">
    <text evidence="3">The sequence shown here is derived from an EMBL/GenBank/DDBJ whole genome shotgun (WGS) entry which is preliminary data.</text>
</comment>
<dbReference type="InterPro" id="IPR014044">
    <property type="entry name" value="CAP_dom"/>
</dbReference>
<feature type="region of interest" description="Disordered" evidence="1">
    <location>
        <begin position="63"/>
        <end position="85"/>
    </location>
</feature>
<dbReference type="InterPro" id="IPR035940">
    <property type="entry name" value="CAP_sf"/>
</dbReference>
<dbReference type="PANTHER" id="PTHR31157">
    <property type="entry name" value="SCP DOMAIN-CONTAINING PROTEIN"/>
    <property type="match status" value="1"/>
</dbReference>
<organism evidence="3 4">
    <name type="scientific">Candidatus Cerribacteria bacterium 'Amazon FNV 2010 28 9'</name>
    <dbReference type="NCBI Taxonomy" id="2081795"/>
    <lineage>
        <taxon>Bacteria</taxon>
        <taxon>Candidatus Cerribacteria</taxon>
    </lineage>
</organism>
<evidence type="ECO:0000313" key="3">
    <source>
        <dbReference type="EMBL" id="PWU23708.1"/>
    </source>
</evidence>
<dbReference type="Proteomes" id="UP000246104">
    <property type="component" value="Unassembled WGS sequence"/>
</dbReference>
<dbReference type="AlphaFoldDB" id="A0A317JQK7"/>
<accession>A0A317JQK7</accession>
<dbReference type="Pfam" id="PF00188">
    <property type="entry name" value="CAP"/>
    <property type="match status" value="1"/>
</dbReference>
<feature type="compositionally biased region" description="Low complexity" evidence="1">
    <location>
        <begin position="63"/>
        <end position="81"/>
    </location>
</feature>
<protein>
    <recommendedName>
        <fullName evidence="2">SCP domain-containing protein</fullName>
    </recommendedName>
</protein>
<proteinExistence type="predicted"/>
<dbReference type="PROSITE" id="PS51257">
    <property type="entry name" value="PROKAR_LIPOPROTEIN"/>
    <property type="match status" value="1"/>
</dbReference>
<dbReference type="CDD" id="cd05379">
    <property type="entry name" value="CAP_bacterial"/>
    <property type="match status" value="1"/>
</dbReference>
<evidence type="ECO:0000313" key="4">
    <source>
        <dbReference type="Proteomes" id="UP000246104"/>
    </source>
</evidence>
<evidence type="ECO:0000259" key="2">
    <source>
        <dbReference type="Pfam" id="PF00188"/>
    </source>
</evidence>
<dbReference type="Gene3D" id="3.40.33.10">
    <property type="entry name" value="CAP"/>
    <property type="match status" value="1"/>
</dbReference>